<dbReference type="Proteomes" id="UP001610563">
    <property type="component" value="Unassembled WGS sequence"/>
</dbReference>
<dbReference type="PROSITE" id="PS50297">
    <property type="entry name" value="ANK_REP_REGION"/>
    <property type="match status" value="1"/>
</dbReference>
<dbReference type="SMART" id="SM00248">
    <property type="entry name" value="ANK"/>
    <property type="match status" value="8"/>
</dbReference>
<protein>
    <submittedName>
        <fullName evidence="4">Ankyrin repeat-containing domain protein</fullName>
    </submittedName>
</protein>
<dbReference type="PROSITE" id="PS50088">
    <property type="entry name" value="ANK_REPEAT"/>
    <property type="match status" value="1"/>
</dbReference>
<dbReference type="Gene3D" id="1.25.40.20">
    <property type="entry name" value="Ankyrin repeat-containing domain"/>
    <property type="match status" value="1"/>
</dbReference>
<dbReference type="PANTHER" id="PTHR24198:SF165">
    <property type="entry name" value="ANKYRIN REPEAT-CONTAINING PROTEIN-RELATED"/>
    <property type="match status" value="1"/>
</dbReference>
<comment type="caution">
    <text evidence="4">The sequence shown here is derived from an EMBL/GenBank/DDBJ whole genome shotgun (WGS) entry which is preliminary data.</text>
</comment>
<keyword evidence="5" id="KW-1185">Reference proteome</keyword>
<dbReference type="SUPFAM" id="SSF48403">
    <property type="entry name" value="Ankyrin repeat"/>
    <property type="match status" value="1"/>
</dbReference>
<organism evidence="4 5">
    <name type="scientific">Aspergillus keveii</name>
    <dbReference type="NCBI Taxonomy" id="714993"/>
    <lineage>
        <taxon>Eukaryota</taxon>
        <taxon>Fungi</taxon>
        <taxon>Dikarya</taxon>
        <taxon>Ascomycota</taxon>
        <taxon>Pezizomycotina</taxon>
        <taxon>Eurotiomycetes</taxon>
        <taxon>Eurotiomycetidae</taxon>
        <taxon>Eurotiales</taxon>
        <taxon>Aspergillaceae</taxon>
        <taxon>Aspergillus</taxon>
        <taxon>Aspergillus subgen. Nidulantes</taxon>
    </lineage>
</organism>
<dbReference type="Pfam" id="PF12796">
    <property type="entry name" value="Ank_2"/>
    <property type="match status" value="2"/>
</dbReference>
<evidence type="ECO:0000256" key="1">
    <source>
        <dbReference type="ARBA" id="ARBA00022737"/>
    </source>
</evidence>
<dbReference type="PANTHER" id="PTHR24198">
    <property type="entry name" value="ANKYRIN REPEAT AND PROTEIN KINASE DOMAIN-CONTAINING PROTEIN"/>
    <property type="match status" value="1"/>
</dbReference>
<dbReference type="Pfam" id="PF00023">
    <property type="entry name" value="Ank"/>
    <property type="match status" value="1"/>
</dbReference>
<evidence type="ECO:0000313" key="5">
    <source>
        <dbReference type="Proteomes" id="UP001610563"/>
    </source>
</evidence>
<dbReference type="InterPro" id="IPR002110">
    <property type="entry name" value="Ankyrin_rpt"/>
</dbReference>
<dbReference type="InterPro" id="IPR036770">
    <property type="entry name" value="Ankyrin_rpt-contain_sf"/>
</dbReference>
<sequence>MAYQELQTCTDEIFKSRKIVDIDGTPLYETGFGSLLREIITRNDTGLLEQYIAAWDLRTSGIPVTEMQSRDPFYTAVANGSLDVLRVLLDFHCDNPKSVSIGQRGFSLLNVACEHAQIEIVKYLLDSDPPLGNVYDKDPGGWTPIMSAAYSTGALATAQRARGEDLVNLLLDRGASARDSVPSTTNISTTGEAQRPSQAEFNVLSLAITGSSYGMVKRLLEHGSDVREPLCYYSDSLGFWDDGVGIRDVTVLHLGSRSWNTNGIRAVLDHGEHAGKGGAKGSGSGLIYSRDSMGRLPLHWAAAGGDRGLERLRPESTLADAITRTFGLLVPEDDKATAAELINARDNKGATPLHYAVSAHARCGRQGSDHAYHTIQWLCSRGADASIIDCMGQSVLHRLAYWSLDGEPLDLRLLDLLLDHGAPLDHTDENGETALHMRARNLRQAAATQMLIERGAKVDMVNNKGNTPLHEAMRGALRPRVSWDGVRQDGATLEDRIRAQDEVVQMLLEVDGSIMDQSNIEGKSPRQLREETRQRWVELDTEAPLMGYTKH</sequence>
<dbReference type="EMBL" id="JBFTWV010000058">
    <property type="protein sequence ID" value="KAL2793425.1"/>
    <property type="molecule type" value="Genomic_DNA"/>
</dbReference>
<proteinExistence type="predicted"/>
<gene>
    <name evidence="4" type="ORF">BJX66DRAFT_306148</name>
</gene>
<name>A0ABR4G459_9EURO</name>
<keyword evidence="2 3" id="KW-0040">ANK repeat</keyword>
<reference evidence="4 5" key="1">
    <citation type="submission" date="2024-07" db="EMBL/GenBank/DDBJ databases">
        <title>Section-level genome sequencing and comparative genomics of Aspergillus sections Usti and Cavernicolus.</title>
        <authorList>
            <consortium name="Lawrence Berkeley National Laboratory"/>
            <person name="Nybo J.L."/>
            <person name="Vesth T.C."/>
            <person name="Theobald S."/>
            <person name="Frisvad J.C."/>
            <person name="Larsen T.O."/>
            <person name="Kjaerboelling I."/>
            <person name="Rothschild-Mancinelli K."/>
            <person name="Lyhne E.K."/>
            <person name="Kogle M.E."/>
            <person name="Barry K."/>
            <person name="Clum A."/>
            <person name="Na H."/>
            <person name="Ledsgaard L."/>
            <person name="Lin J."/>
            <person name="Lipzen A."/>
            <person name="Kuo A."/>
            <person name="Riley R."/>
            <person name="Mondo S."/>
            <person name="Labutti K."/>
            <person name="Haridas S."/>
            <person name="Pangalinan J."/>
            <person name="Salamov A.A."/>
            <person name="Simmons B.A."/>
            <person name="Magnuson J.K."/>
            <person name="Chen J."/>
            <person name="Drula E."/>
            <person name="Henrissat B."/>
            <person name="Wiebenga A."/>
            <person name="Lubbers R.J."/>
            <person name="Gomes A.C."/>
            <person name="Makela M.R."/>
            <person name="Stajich J."/>
            <person name="Grigoriev I.V."/>
            <person name="Mortensen U.H."/>
            <person name="De Vries R.P."/>
            <person name="Baker S.E."/>
            <person name="Andersen M.R."/>
        </authorList>
    </citation>
    <scope>NUCLEOTIDE SEQUENCE [LARGE SCALE GENOMIC DNA]</scope>
    <source>
        <strain evidence="4 5">CBS 209.92</strain>
    </source>
</reference>
<accession>A0ABR4G459</accession>
<keyword evidence="1" id="KW-0677">Repeat</keyword>
<evidence type="ECO:0000256" key="2">
    <source>
        <dbReference type="ARBA" id="ARBA00023043"/>
    </source>
</evidence>
<evidence type="ECO:0000313" key="4">
    <source>
        <dbReference type="EMBL" id="KAL2793425.1"/>
    </source>
</evidence>
<feature type="repeat" description="ANK" evidence="3">
    <location>
        <begin position="430"/>
        <end position="463"/>
    </location>
</feature>
<evidence type="ECO:0000256" key="3">
    <source>
        <dbReference type="PROSITE-ProRule" id="PRU00023"/>
    </source>
</evidence>